<proteinExistence type="predicted"/>
<protein>
    <submittedName>
        <fullName evidence="1">Uncharacterized protein</fullName>
    </submittedName>
</protein>
<evidence type="ECO:0000313" key="2">
    <source>
        <dbReference type="Proteomes" id="UP000027138"/>
    </source>
</evidence>
<reference evidence="1 2" key="1">
    <citation type="journal article" date="2014" name="PLoS ONE">
        <title>Global Analysis of Gene Expression Profiles in Physic Nut (Jatropha curcas L.) Seedlings Exposed to Salt Stress.</title>
        <authorList>
            <person name="Zhang L."/>
            <person name="Zhang C."/>
            <person name="Wu P."/>
            <person name="Chen Y."/>
            <person name="Li M."/>
            <person name="Jiang H."/>
            <person name="Wu G."/>
        </authorList>
    </citation>
    <scope>NUCLEOTIDE SEQUENCE [LARGE SCALE GENOMIC DNA]</scope>
    <source>
        <strain evidence="2">cv. GZQX0401</strain>
        <tissue evidence="1">Young leaves</tissue>
    </source>
</reference>
<name>A0A067KGV8_JATCU</name>
<keyword evidence="2" id="KW-1185">Reference proteome</keyword>
<accession>A0A067KGV8</accession>
<dbReference type="Proteomes" id="UP000027138">
    <property type="component" value="Unassembled WGS sequence"/>
</dbReference>
<dbReference type="AlphaFoldDB" id="A0A067KGV8"/>
<evidence type="ECO:0000313" key="1">
    <source>
        <dbReference type="EMBL" id="KDP31505.1"/>
    </source>
</evidence>
<organism evidence="1 2">
    <name type="scientific">Jatropha curcas</name>
    <name type="common">Barbados nut</name>
    <dbReference type="NCBI Taxonomy" id="180498"/>
    <lineage>
        <taxon>Eukaryota</taxon>
        <taxon>Viridiplantae</taxon>
        <taxon>Streptophyta</taxon>
        <taxon>Embryophyta</taxon>
        <taxon>Tracheophyta</taxon>
        <taxon>Spermatophyta</taxon>
        <taxon>Magnoliopsida</taxon>
        <taxon>eudicotyledons</taxon>
        <taxon>Gunneridae</taxon>
        <taxon>Pentapetalae</taxon>
        <taxon>rosids</taxon>
        <taxon>fabids</taxon>
        <taxon>Malpighiales</taxon>
        <taxon>Euphorbiaceae</taxon>
        <taxon>Crotonoideae</taxon>
        <taxon>Jatropheae</taxon>
        <taxon>Jatropha</taxon>
    </lineage>
</organism>
<dbReference type="EMBL" id="KK914625">
    <property type="protein sequence ID" value="KDP31505.1"/>
    <property type="molecule type" value="Genomic_DNA"/>
</dbReference>
<sequence>MCAMLNIWDDCSSDEEEKVPVKIEIEKSIMVQRGLGYSEKRKKERYEIRSPVRGPNLNQIFFVPQAEEKFQNRGKTYPGLEIFMTDYEEKLVKSPEPSWERLVDGTEFMVKLAEEKIEATPEEQEEGAGADEVIQAIKDTCNECIEQAANPKLPRRKKKKVQMPMK</sequence>
<gene>
    <name evidence="1" type="ORF">JCGZ_15440</name>
</gene>